<name>A0A9N9DI66_9GLOM</name>
<evidence type="ECO:0000256" key="1">
    <source>
        <dbReference type="SAM" id="Coils"/>
    </source>
</evidence>
<sequence>IPIRLDVMLVDDRMQEEKKIQTIDDLLPPNEKVDKAKNMLKLYEEERKIQETNSVTVKAEHTLINETNIITNLIFSDDDDTDRLFLSSMLSHDNNSSYWKVEVENRVQELDTKLKKIERKLDDMRLRDQRLLSEAEKMSAQIDEILAASHVDRDNQDHLYTLKVLEDEIQLLNSKSILWDIFYIMLSYVLA</sequence>
<feature type="non-terminal residue" evidence="2">
    <location>
        <position position="191"/>
    </location>
</feature>
<protein>
    <submittedName>
        <fullName evidence="2">2769_t:CDS:1</fullName>
    </submittedName>
</protein>
<feature type="coiled-coil region" evidence="1">
    <location>
        <begin position="100"/>
        <end position="134"/>
    </location>
</feature>
<proteinExistence type="predicted"/>
<comment type="caution">
    <text evidence="2">The sequence shown here is derived from an EMBL/GenBank/DDBJ whole genome shotgun (WGS) entry which is preliminary data.</text>
</comment>
<reference evidence="2" key="1">
    <citation type="submission" date="2021-06" db="EMBL/GenBank/DDBJ databases">
        <authorList>
            <person name="Kallberg Y."/>
            <person name="Tangrot J."/>
            <person name="Rosling A."/>
        </authorList>
    </citation>
    <scope>NUCLEOTIDE SEQUENCE</scope>
    <source>
        <strain evidence="2">IA702</strain>
    </source>
</reference>
<dbReference type="Proteomes" id="UP000789572">
    <property type="component" value="Unassembled WGS sequence"/>
</dbReference>
<dbReference type="AlphaFoldDB" id="A0A9N9DI66"/>
<evidence type="ECO:0000313" key="2">
    <source>
        <dbReference type="EMBL" id="CAG8637158.1"/>
    </source>
</evidence>
<dbReference type="EMBL" id="CAJVPJ010003234">
    <property type="protein sequence ID" value="CAG8637158.1"/>
    <property type="molecule type" value="Genomic_DNA"/>
</dbReference>
<evidence type="ECO:0000313" key="3">
    <source>
        <dbReference type="Proteomes" id="UP000789572"/>
    </source>
</evidence>
<gene>
    <name evidence="2" type="ORF">POCULU_LOCUS9221</name>
</gene>
<keyword evidence="3" id="KW-1185">Reference proteome</keyword>
<dbReference type="OrthoDB" id="2290256at2759"/>
<accession>A0A9N9DI66</accession>
<feature type="non-terminal residue" evidence="2">
    <location>
        <position position="1"/>
    </location>
</feature>
<organism evidence="2 3">
    <name type="scientific">Paraglomus occultum</name>
    <dbReference type="NCBI Taxonomy" id="144539"/>
    <lineage>
        <taxon>Eukaryota</taxon>
        <taxon>Fungi</taxon>
        <taxon>Fungi incertae sedis</taxon>
        <taxon>Mucoromycota</taxon>
        <taxon>Glomeromycotina</taxon>
        <taxon>Glomeromycetes</taxon>
        <taxon>Paraglomerales</taxon>
        <taxon>Paraglomeraceae</taxon>
        <taxon>Paraglomus</taxon>
    </lineage>
</organism>
<keyword evidence="1" id="KW-0175">Coiled coil</keyword>